<dbReference type="PANTHER" id="PTHR43584">
    <property type="entry name" value="NUCLEOTIDYL TRANSFERASE"/>
    <property type="match status" value="1"/>
</dbReference>
<dbReference type="GO" id="GO:0016740">
    <property type="term" value="F:transferase activity"/>
    <property type="evidence" value="ECO:0007669"/>
    <property type="project" value="UniProtKB-KW"/>
</dbReference>
<dbReference type="EMBL" id="BNAO01000004">
    <property type="protein sequence ID" value="GHG69345.1"/>
    <property type="molecule type" value="Genomic_DNA"/>
</dbReference>
<dbReference type="CDD" id="cd02523">
    <property type="entry name" value="PC_cytidylyltransferase"/>
    <property type="match status" value="1"/>
</dbReference>
<sequence>MKVIILAAGMGTRLRPYTEHCPKALVPLNGKPLLEYQLDTLARNGITDITLLTGYLAQCFDKYQLPGIINPDYLHTNMLWSLLCARSLFDSKQDVLVCYGDIIYTDAVLQAVLQQPGEVVVAADKDWQALWQLRMEDPLADAESFQMAPDNRRVLQLGQKLNSLLEAQAQYIGLIKFSATAHSKILSLYDALPAAQQQKMYMTDFIQYLIDNDMEVNAALHHGGWLEVDTTADLKLYQQHMARLLQQ</sequence>
<dbReference type="PANTHER" id="PTHR43584:SF8">
    <property type="entry name" value="N-ACETYLMURAMATE ALPHA-1-PHOSPHATE URIDYLYLTRANSFERASE"/>
    <property type="match status" value="1"/>
</dbReference>
<keyword evidence="6" id="KW-1185">Reference proteome</keyword>
<name>A0ABQ3KY44_9ALTE</name>
<evidence type="ECO:0000313" key="6">
    <source>
        <dbReference type="Proteomes" id="UP000659697"/>
    </source>
</evidence>
<dbReference type="SUPFAM" id="SSF53448">
    <property type="entry name" value="Nucleotide-diphospho-sugar transferases"/>
    <property type="match status" value="1"/>
</dbReference>
<dbReference type="RefSeq" id="WP_189432706.1">
    <property type="nucleotide sequence ID" value="NZ_BNAO01000004.1"/>
</dbReference>
<dbReference type="InterPro" id="IPR025877">
    <property type="entry name" value="MobA-like_NTP_Trfase"/>
</dbReference>
<dbReference type="InterPro" id="IPR029044">
    <property type="entry name" value="Nucleotide-diphossugar_trans"/>
</dbReference>
<organism evidence="5 6">
    <name type="scientific">Alishewanella longhuensis</name>
    <dbReference type="NCBI Taxonomy" id="1091037"/>
    <lineage>
        <taxon>Bacteria</taxon>
        <taxon>Pseudomonadati</taxon>
        <taxon>Pseudomonadota</taxon>
        <taxon>Gammaproteobacteria</taxon>
        <taxon>Alteromonadales</taxon>
        <taxon>Alteromonadaceae</taxon>
        <taxon>Alishewanella</taxon>
    </lineage>
</organism>
<evidence type="ECO:0000256" key="1">
    <source>
        <dbReference type="ARBA" id="ARBA00022679"/>
    </source>
</evidence>
<gene>
    <name evidence="5" type="ORF">GCM10010919_19220</name>
</gene>
<evidence type="ECO:0000256" key="3">
    <source>
        <dbReference type="ARBA" id="ARBA00022842"/>
    </source>
</evidence>
<evidence type="ECO:0000259" key="4">
    <source>
        <dbReference type="Pfam" id="PF12804"/>
    </source>
</evidence>
<keyword evidence="2" id="KW-0548">Nucleotidyltransferase</keyword>
<evidence type="ECO:0000256" key="2">
    <source>
        <dbReference type="ARBA" id="ARBA00022695"/>
    </source>
</evidence>
<accession>A0ABQ3KY44</accession>
<dbReference type="Pfam" id="PF12804">
    <property type="entry name" value="NTP_transf_3"/>
    <property type="match status" value="1"/>
</dbReference>
<keyword evidence="3" id="KW-0460">Magnesium</keyword>
<dbReference type="InterPro" id="IPR050065">
    <property type="entry name" value="GlmU-like"/>
</dbReference>
<protein>
    <submittedName>
        <fullName evidence="5">Transferase</fullName>
    </submittedName>
</protein>
<proteinExistence type="predicted"/>
<dbReference type="Gene3D" id="3.90.550.10">
    <property type="entry name" value="Spore Coat Polysaccharide Biosynthesis Protein SpsA, Chain A"/>
    <property type="match status" value="1"/>
</dbReference>
<feature type="domain" description="MobA-like NTP transferase" evidence="4">
    <location>
        <begin position="3"/>
        <end position="128"/>
    </location>
</feature>
<evidence type="ECO:0000313" key="5">
    <source>
        <dbReference type="EMBL" id="GHG69345.1"/>
    </source>
</evidence>
<comment type="caution">
    <text evidence="5">The sequence shown here is derived from an EMBL/GenBank/DDBJ whole genome shotgun (WGS) entry which is preliminary data.</text>
</comment>
<reference evidence="6" key="1">
    <citation type="journal article" date="2019" name="Int. J. Syst. Evol. Microbiol.">
        <title>The Global Catalogue of Microorganisms (GCM) 10K type strain sequencing project: providing services to taxonomists for standard genome sequencing and annotation.</title>
        <authorList>
            <consortium name="The Broad Institute Genomics Platform"/>
            <consortium name="The Broad Institute Genome Sequencing Center for Infectious Disease"/>
            <person name="Wu L."/>
            <person name="Ma J."/>
        </authorList>
    </citation>
    <scope>NUCLEOTIDE SEQUENCE [LARGE SCALE GENOMIC DNA]</scope>
    <source>
        <strain evidence="6">CGMCC 1.7003</strain>
    </source>
</reference>
<keyword evidence="1 5" id="KW-0808">Transferase</keyword>
<dbReference type="Proteomes" id="UP000659697">
    <property type="component" value="Unassembled WGS sequence"/>
</dbReference>